<dbReference type="SMART" id="SM00042">
    <property type="entry name" value="CUB"/>
    <property type="match status" value="2"/>
</dbReference>
<dbReference type="VEuPathDB" id="VectorBase:PPAPM1_010921"/>
<dbReference type="PANTHER" id="PTHR47537:SF2">
    <property type="entry name" value="CUBILIN"/>
    <property type="match status" value="1"/>
</dbReference>
<name>A0A1B0DMM4_PHLPP</name>
<evidence type="ECO:0000259" key="3">
    <source>
        <dbReference type="PROSITE" id="PS01180"/>
    </source>
</evidence>
<evidence type="ECO:0000256" key="2">
    <source>
        <dbReference type="PROSITE-ProRule" id="PRU00059"/>
    </source>
</evidence>
<accession>A0A1B0DMM4</accession>
<evidence type="ECO:0000256" key="1">
    <source>
        <dbReference type="ARBA" id="ARBA00023157"/>
    </source>
</evidence>
<reference evidence="4" key="1">
    <citation type="submission" date="2022-08" db="UniProtKB">
        <authorList>
            <consortium name="EnsemblMetazoa"/>
        </authorList>
    </citation>
    <scope>IDENTIFICATION</scope>
    <source>
        <strain evidence="4">Israel</strain>
    </source>
</reference>
<keyword evidence="5" id="KW-1185">Reference proteome</keyword>
<dbReference type="EMBL" id="AJVK01037407">
    <property type="status" value="NOT_ANNOTATED_CDS"/>
    <property type="molecule type" value="Genomic_DNA"/>
</dbReference>
<dbReference type="PROSITE" id="PS01180">
    <property type="entry name" value="CUB"/>
    <property type="match status" value="2"/>
</dbReference>
<comment type="caution">
    <text evidence="2">Lacks conserved residue(s) required for the propagation of feature annotation.</text>
</comment>
<dbReference type="FunFam" id="2.60.120.290:FF:000058">
    <property type="entry name" value="CUB domaincontaining protein"/>
    <property type="match status" value="1"/>
</dbReference>
<proteinExistence type="predicted"/>
<dbReference type="CDD" id="cd00041">
    <property type="entry name" value="CUB"/>
    <property type="match status" value="2"/>
</dbReference>
<dbReference type="InterPro" id="IPR053207">
    <property type="entry name" value="Non-NMDA_GluR_Accessory"/>
</dbReference>
<dbReference type="SUPFAM" id="SSF49854">
    <property type="entry name" value="Spermadhesin, CUB domain"/>
    <property type="match status" value="2"/>
</dbReference>
<dbReference type="Pfam" id="PF00431">
    <property type="entry name" value="CUB"/>
    <property type="match status" value="2"/>
</dbReference>
<dbReference type="VEuPathDB" id="VectorBase:PPAI009616"/>
<evidence type="ECO:0000313" key="4">
    <source>
        <dbReference type="EnsemblMetazoa" id="PPAI009616-PA"/>
    </source>
</evidence>
<dbReference type="EnsemblMetazoa" id="PPAI009616-RA">
    <property type="protein sequence ID" value="PPAI009616-PA"/>
    <property type="gene ID" value="PPAI009616"/>
</dbReference>
<dbReference type="InterPro" id="IPR035914">
    <property type="entry name" value="Sperma_CUB_dom_sf"/>
</dbReference>
<feature type="domain" description="CUB" evidence="3">
    <location>
        <begin position="1"/>
        <end position="118"/>
    </location>
</feature>
<dbReference type="InterPro" id="IPR000859">
    <property type="entry name" value="CUB_dom"/>
</dbReference>
<organism evidence="4 5">
    <name type="scientific">Phlebotomus papatasi</name>
    <name type="common">Sandfly</name>
    <dbReference type="NCBI Taxonomy" id="29031"/>
    <lineage>
        <taxon>Eukaryota</taxon>
        <taxon>Metazoa</taxon>
        <taxon>Ecdysozoa</taxon>
        <taxon>Arthropoda</taxon>
        <taxon>Hexapoda</taxon>
        <taxon>Insecta</taxon>
        <taxon>Pterygota</taxon>
        <taxon>Neoptera</taxon>
        <taxon>Endopterygota</taxon>
        <taxon>Diptera</taxon>
        <taxon>Nematocera</taxon>
        <taxon>Psychodoidea</taxon>
        <taxon>Psychodidae</taxon>
        <taxon>Phlebotomus</taxon>
        <taxon>Phlebotomus</taxon>
    </lineage>
</organism>
<dbReference type="GO" id="GO:0005886">
    <property type="term" value="C:plasma membrane"/>
    <property type="evidence" value="ECO:0007669"/>
    <property type="project" value="TreeGrafter"/>
</dbReference>
<dbReference type="AlphaFoldDB" id="A0A1B0DMM4"/>
<sequence length="287" mass="32726">MTLQSSVSPKGTIQSPQYLGSYSSKTTCRYEFQGKDQERVQVTFSEFNFPPRKGKDCGEEDIIEVYEPQKDNYKLIDVLCGGIMPKPIMSSGPTLLLEFQGTHLSNRNKGFKAEYAFLKNFGISTGYQLIDHPCSFSYNSTNVKSGWFHSPNYPGSYPKNIECYYYFYGTAMEKVAIRFTYFDVEGVFPCNLDSASDYLEFSNFETMDRKYPRFCGQMKGFTIKSDGKFFRILFKSNNLLDGTGFKGFYIFETDKVTTELTNEVGSRGCESKLNTVILLVFVAIQII</sequence>
<evidence type="ECO:0000313" key="5">
    <source>
        <dbReference type="Proteomes" id="UP000092462"/>
    </source>
</evidence>
<protein>
    <recommendedName>
        <fullName evidence="3">CUB domain-containing protein</fullName>
    </recommendedName>
</protein>
<feature type="domain" description="CUB" evidence="3">
    <location>
        <begin position="134"/>
        <end position="252"/>
    </location>
</feature>
<dbReference type="PANTHER" id="PTHR47537">
    <property type="entry name" value="CUBILIN"/>
    <property type="match status" value="1"/>
</dbReference>
<keyword evidence="1" id="KW-1015">Disulfide bond</keyword>
<dbReference type="Gene3D" id="2.60.120.290">
    <property type="entry name" value="Spermadhesin, CUB domain"/>
    <property type="match status" value="2"/>
</dbReference>
<dbReference type="Proteomes" id="UP000092462">
    <property type="component" value="Unassembled WGS sequence"/>
</dbReference>